<sequence length="128" mass="14757">MAARRETRMERDAFKARQEGRSIEDRHRLSAEHREYLNGERATDADFGNDEPSVPPAAAPPAVDRSWGLPCAPPRGRDACYLANAKRLMERRLADKASQKKKSPAKKTTTKTRQSFEREKRLHRKQER</sequence>
<feature type="compositionally biased region" description="Basic and acidic residues" evidence="1">
    <location>
        <begin position="1"/>
        <end position="44"/>
    </location>
</feature>
<reference evidence="2" key="1">
    <citation type="submission" date="2020-04" db="EMBL/GenBank/DDBJ databases">
        <title>Hybrid Assembly of Korean Phytophthora infestans isolates.</title>
        <authorList>
            <person name="Prokchorchik M."/>
            <person name="Lee Y."/>
            <person name="Seo J."/>
            <person name="Cho J.-H."/>
            <person name="Park Y.-E."/>
            <person name="Jang D.-C."/>
            <person name="Im J.-S."/>
            <person name="Choi J.-G."/>
            <person name="Park H.-J."/>
            <person name="Lee G.-B."/>
            <person name="Lee Y.-G."/>
            <person name="Hong S.-Y."/>
            <person name="Cho K."/>
            <person name="Sohn K.H."/>
        </authorList>
    </citation>
    <scope>NUCLEOTIDE SEQUENCE</scope>
    <source>
        <strain evidence="2">KR_1_A1</strain>
    </source>
</reference>
<keyword evidence="3" id="KW-1185">Reference proteome</keyword>
<name>A0A833S3W1_PHYIN</name>
<feature type="compositionally biased region" description="Basic residues" evidence="1">
    <location>
        <begin position="99"/>
        <end position="110"/>
    </location>
</feature>
<comment type="caution">
    <text evidence="2">The sequence shown here is derived from an EMBL/GenBank/DDBJ whole genome shotgun (WGS) entry which is preliminary data.</text>
</comment>
<dbReference type="Proteomes" id="UP000602510">
    <property type="component" value="Unassembled WGS sequence"/>
</dbReference>
<dbReference type="AlphaFoldDB" id="A0A833S3W1"/>
<protein>
    <submittedName>
        <fullName evidence="2">Uncharacterized protein</fullName>
    </submittedName>
</protein>
<evidence type="ECO:0000256" key="1">
    <source>
        <dbReference type="SAM" id="MobiDB-lite"/>
    </source>
</evidence>
<feature type="compositionally biased region" description="Basic and acidic residues" evidence="1">
    <location>
        <begin position="114"/>
        <end position="128"/>
    </location>
</feature>
<feature type="region of interest" description="Disordered" evidence="1">
    <location>
        <begin position="1"/>
        <end position="70"/>
    </location>
</feature>
<gene>
    <name evidence="2" type="ORF">GN244_ATG19728</name>
</gene>
<evidence type="ECO:0000313" key="3">
    <source>
        <dbReference type="Proteomes" id="UP000602510"/>
    </source>
</evidence>
<proteinExistence type="predicted"/>
<evidence type="ECO:0000313" key="2">
    <source>
        <dbReference type="EMBL" id="KAF4028577.1"/>
    </source>
</evidence>
<feature type="region of interest" description="Disordered" evidence="1">
    <location>
        <begin position="91"/>
        <end position="128"/>
    </location>
</feature>
<dbReference type="EMBL" id="WSZM01001017">
    <property type="protein sequence ID" value="KAF4028577.1"/>
    <property type="molecule type" value="Genomic_DNA"/>
</dbReference>
<organism evidence="2 3">
    <name type="scientific">Phytophthora infestans</name>
    <name type="common">Potato late blight agent</name>
    <name type="synonym">Botrytis infestans</name>
    <dbReference type="NCBI Taxonomy" id="4787"/>
    <lineage>
        <taxon>Eukaryota</taxon>
        <taxon>Sar</taxon>
        <taxon>Stramenopiles</taxon>
        <taxon>Oomycota</taxon>
        <taxon>Peronosporomycetes</taxon>
        <taxon>Peronosporales</taxon>
        <taxon>Peronosporaceae</taxon>
        <taxon>Phytophthora</taxon>
    </lineage>
</organism>
<accession>A0A833S3W1</accession>